<evidence type="ECO:0000256" key="2">
    <source>
        <dbReference type="SAM" id="SignalP"/>
    </source>
</evidence>
<feature type="compositionally biased region" description="Low complexity" evidence="1">
    <location>
        <begin position="349"/>
        <end position="376"/>
    </location>
</feature>
<dbReference type="AlphaFoldDB" id="A0A1E3IFB9"/>
<feature type="signal peptide" evidence="2">
    <location>
        <begin position="1"/>
        <end position="18"/>
    </location>
</feature>
<keyword evidence="4" id="KW-1185">Reference proteome</keyword>
<evidence type="ECO:0000313" key="4">
    <source>
        <dbReference type="Proteomes" id="UP000094043"/>
    </source>
</evidence>
<name>A0A1E3IFB9_9TREE</name>
<dbReference type="SUPFAM" id="SSF63829">
    <property type="entry name" value="Calcium-dependent phosphotriesterase"/>
    <property type="match status" value="1"/>
</dbReference>
<dbReference type="RefSeq" id="XP_066071151.1">
    <property type="nucleotide sequence ID" value="XM_066215054.1"/>
</dbReference>
<feature type="compositionally biased region" description="Polar residues" evidence="1">
    <location>
        <begin position="337"/>
        <end position="348"/>
    </location>
</feature>
<protein>
    <submittedName>
        <fullName evidence="3">Uncharacterized protein</fullName>
    </submittedName>
</protein>
<reference evidence="3" key="2">
    <citation type="journal article" date="2022" name="Elife">
        <title>Obligate sexual reproduction of a homothallic fungus closely related to the Cryptococcus pathogenic species complex.</title>
        <authorList>
            <person name="Passer A.R."/>
            <person name="Clancey S.A."/>
            <person name="Shea T."/>
            <person name="David-Palma M."/>
            <person name="Averette A.F."/>
            <person name="Boekhout T."/>
            <person name="Porcel B.M."/>
            <person name="Nowrousian M."/>
            <person name="Cuomo C.A."/>
            <person name="Sun S."/>
            <person name="Heitman J."/>
            <person name="Coelho M.A."/>
        </authorList>
    </citation>
    <scope>NUCLEOTIDE SEQUENCE</scope>
    <source>
        <strain evidence="3">CBS 7841</strain>
    </source>
</reference>
<reference evidence="3" key="3">
    <citation type="submission" date="2024-01" db="EMBL/GenBank/DDBJ databases">
        <authorList>
            <person name="Coelho M.A."/>
            <person name="David-Palma M."/>
            <person name="Shea T."/>
            <person name="Sun S."/>
            <person name="Cuomo C.A."/>
            <person name="Heitman J."/>
        </authorList>
    </citation>
    <scope>NUCLEOTIDE SEQUENCE</scope>
    <source>
        <strain evidence="3">CBS 7841</strain>
    </source>
</reference>
<evidence type="ECO:0000313" key="3">
    <source>
        <dbReference type="EMBL" id="WVN90451.1"/>
    </source>
</evidence>
<dbReference type="OrthoDB" id="3356102at2759"/>
<dbReference type="KEGG" id="cdep:91089896"/>
<dbReference type="Proteomes" id="UP000094043">
    <property type="component" value="Chromosome 7"/>
</dbReference>
<feature type="region of interest" description="Disordered" evidence="1">
    <location>
        <begin position="337"/>
        <end position="376"/>
    </location>
</feature>
<dbReference type="VEuPathDB" id="FungiDB:L203_03562"/>
<evidence type="ECO:0000256" key="1">
    <source>
        <dbReference type="SAM" id="MobiDB-lite"/>
    </source>
</evidence>
<dbReference type="EMBL" id="CP143790">
    <property type="protein sequence ID" value="WVN90451.1"/>
    <property type="molecule type" value="Genomic_DNA"/>
</dbReference>
<sequence length="404" mass="42062">MLFVFGLAVCLSALAVNAVPCVQFDASWNLYAFGGNQDVKIGDSSSWSSPKTSSLSSNGRPSWTGNNTQCILSQSNNAMYVIGADSDLSKIYIYDFSGDSWSTQSTSGAPSDLGNSRSSSVLDHDTNVLFTLTTSSGLYQLDLSNVQKSASGNTVGWEAVMKPSFSVDGYTVAAAQAANHIFYFGVPKTAAGSANVFIVHYAYFQPDAQAFHGTAFPDSAGQAISIPNSQGNVPYSMVFVPDDFSNTFIATHWTNPGDYSITTDAPFSQDLINSTQTLAAPSSKDKTAAYAASPNAIVQVNSAGDIYYISNPVNSDYTVSSGASWQKLGYSVSVDNASKGSGNSTTTDSASGSHTATKSTTSSASHTSSKTSASSSSSALQTFARGDIIGLVLATMVLGAGLLI</sequence>
<feature type="chain" id="PRO_5043332640" evidence="2">
    <location>
        <begin position="19"/>
        <end position="404"/>
    </location>
</feature>
<gene>
    <name evidence="3" type="ORF">L203_105687</name>
</gene>
<organism evidence="3 4">
    <name type="scientific">Cryptococcus depauperatus CBS 7841</name>
    <dbReference type="NCBI Taxonomy" id="1295531"/>
    <lineage>
        <taxon>Eukaryota</taxon>
        <taxon>Fungi</taxon>
        <taxon>Dikarya</taxon>
        <taxon>Basidiomycota</taxon>
        <taxon>Agaricomycotina</taxon>
        <taxon>Tremellomycetes</taxon>
        <taxon>Tremellales</taxon>
        <taxon>Cryptococcaceae</taxon>
        <taxon>Cryptococcus</taxon>
    </lineage>
</organism>
<dbReference type="GeneID" id="91089896"/>
<accession>A0A1E3IFB9</accession>
<proteinExistence type="predicted"/>
<reference evidence="3" key="1">
    <citation type="submission" date="2016-06" db="EMBL/GenBank/DDBJ databases">
        <authorList>
            <person name="Cuomo C."/>
            <person name="Litvintseva A."/>
            <person name="Heitman J."/>
            <person name="Chen Y."/>
            <person name="Sun S."/>
            <person name="Springer D."/>
            <person name="Dromer F."/>
            <person name="Young S."/>
            <person name="Zeng Q."/>
            <person name="Chapman S."/>
            <person name="Gujja S."/>
            <person name="Saif S."/>
            <person name="Birren B."/>
        </authorList>
    </citation>
    <scope>NUCLEOTIDE SEQUENCE</scope>
    <source>
        <strain evidence="3">CBS 7841</strain>
    </source>
</reference>
<keyword evidence="2" id="KW-0732">Signal</keyword>